<dbReference type="GO" id="GO:0046872">
    <property type="term" value="F:metal ion binding"/>
    <property type="evidence" value="ECO:0007669"/>
    <property type="project" value="UniProtKB-KW"/>
</dbReference>
<protein>
    <submittedName>
        <fullName evidence="8">Uncharacterized protein</fullName>
    </submittedName>
</protein>
<evidence type="ECO:0000256" key="2">
    <source>
        <dbReference type="ARBA" id="ARBA00022723"/>
    </source>
</evidence>
<organism evidence="8 9">
    <name type="scientific">Colletotrichum tanaceti</name>
    <dbReference type="NCBI Taxonomy" id="1306861"/>
    <lineage>
        <taxon>Eukaryota</taxon>
        <taxon>Fungi</taxon>
        <taxon>Dikarya</taxon>
        <taxon>Ascomycota</taxon>
        <taxon>Pezizomycotina</taxon>
        <taxon>Sordariomycetes</taxon>
        <taxon>Hypocreomycetidae</taxon>
        <taxon>Glomerellales</taxon>
        <taxon>Glomerellaceae</taxon>
        <taxon>Colletotrichum</taxon>
        <taxon>Colletotrichum destructivum species complex</taxon>
    </lineage>
</organism>
<feature type="compositionally biased region" description="Low complexity" evidence="7">
    <location>
        <begin position="57"/>
        <end position="75"/>
    </location>
</feature>
<dbReference type="AlphaFoldDB" id="A0A4U6X6B2"/>
<evidence type="ECO:0000313" key="8">
    <source>
        <dbReference type="EMBL" id="TKW50990.1"/>
    </source>
</evidence>
<name>A0A4U6X6B2_9PEZI</name>
<evidence type="ECO:0000256" key="1">
    <source>
        <dbReference type="ARBA" id="ARBA00001941"/>
    </source>
</evidence>
<keyword evidence="6" id="KW-0170">Cobalt</keyword>
<dbReference type="InterPro" id="IPR011330">
    <property type="entry name" value="Glyco_hydro/deAcase_b/a-brl"/>
</dbReference>
<dbReference type="PANTHER" id="PTHR46471:SF9">
    <property type="entry name" value="CHITIN DEACETYLASE"/>
    <property type="match status" value="1"/>
</dbReference>
<dbReference type="GO" id="GO:0005975">
    <property type="term" value="P:carbohydrate metabolic process"/>
    <property type="evidence" value="ECO:0007669"/>
    <property type="project" value="InterPro"/>
</dbReference>
<evidence type="ECO:0000256" key="6">
    <source>
        <dbReference type="ARBA" id="ARBA00023285"/>
    </source>
</evidence>
<keyword evidence="2" id="KW-0479">Metal-binding</keyword>
<comment type="cofactor">
    <cofactor evidence="1">
        <name>Co(2+)</name>
        <dbReference type="ChEBI" id="CHEBI:48828"/>
    </cofactor>
</comment>
<dbReference type="Gene3D" id="3.20.20.370">
    <property type="entry name" value="Glycoside hydrolase/deacetylase"/>
    <property type="match status" value="1"/>
</dbReference>
<evidence type="ECO:0000313" key="9">
    <source>
        <dbReference type="Proteomes" id="UP000310108"/>
    </source>
</evidence>
<reference evidence="8 9" key="1">
    <citation type="journal article" date="2019" name="PLoS ONE">
        <title>Comparative genome analysis indicates high evolutionary potential of pathogenicity genes in Colletotrichum tanaceti.</title>
        <authorList>
            <person name="Lelwala R.V."/>
            <person name="Korhonen P.K."/>
            <person name="Young N.D."/>
            <person name="Scott J.B."/>
            <person name="Ades P.A."/>
            <person name="Gasser R.B."/>
            <person name="Taylor P.W.J."/>
        </authorList>
    </citation>
    <scope>NUCLEOTIDE SEQUENCE [LARGE SCALE GENOMIC DNA]</scope>
    <source>
        <strain evidence="8">BRIP57314</strain>
    </source>
</reference>
<dbReference type="EMBL" id="PJEX01000344">
    <property type="protein sequence ID" value="TKW50990.1"/>
    <property type="molecule type" value="Genomic_DNA"/>
</dbReference>
<comment type="caution">
    <text evidence="8">The sequence shown here is derived from an EMBL/GenBank/DDBJ whole genome shotgun (WGS) entry which is preliminary data.</text>
</comment>
<dbReference type="Proteomes" id="UP000310108">
    <property type="component" value="Unassembled WGS sequence"/>
</dbReference>
<dbReference type="PANTHER" id="PTHR46471">
    <property type="entry name" value="CHITIN DEACETYLASE"/>
    <property type="match status" value="1"/>
</dbReference>
<keyword evidence="4" id="KW-0378">Hydrolase</keyword>
<evidence type="ECO:0000256" key="3">
    <source>
        <dbReference type="ARBA" id="ARBA00022729"/>
    </source>
</evidence>
<proteinExistence type="predicted"/>
<feature type="region of interest" description="Disordered" evidence="7">
    <location>
        <begin position="56"/>
        <end position="75"/>
    </location>
</feature>
<evidence type="ECO:0000256" key="5">
    <source>
        <dbReference type="ARBA" id="ARBA00023277"/>
    </source>
</evidence>
<gene>
    <name evidence="8" type="ORF">CTA1_2446</name>
</gene>
<keyword evidence="3" id="KW-0732">Signal</keyword>
<evidence type="ECO:0000256" key="7">
    <source>
        <dbReference type="SAM" id="MobiDB-lite"/>
    </source>
</evidence>
<keyword evidence="9" id="KW-1185">Reference proteome</keyword>
<accession>A0A4U6X6B2</accession>
<evidence type="ECO:0000256" key="4">
    <source>
        <dbReference type="ARBA" id="ARBA00022801"/>
    </source>
</evidence>
<keyword evidence="5" id="KW-0119">Carbohydrate metabolism</keyword>
<dbReference type="GO" id="GO:0016787">
    <property type="term" value="F:hydrolase activity"/>
    <property type="evidence" value="ECO:0007669"/>
    <property type="project" value="UniProtKB-KW"/>
</dbReference>
<sequence length="75" mass="8137">MYPPQNRIYSSFKELVGRKPAYMRPPYLATGGAVLPTMKAVGYKVVTNDVDSGDWNGQTAAQSQQRFQQAGAGLG</sequence>
<dbReference type="STRING" id="1306861.A0A4U6X6B2"/>
<dbReference type="SUPFAM" id="SSF88713">
    <property type="entry name" value="Glycoside hydrolase/deacetylase"/>
    <property type="match status" value="1"/>
</dbReference>